<dbReference type="PANTHER" id="PTHR48277:SF1">
    <property type="entry name" value="MITOCHONDRIAL RIBOSOMAL PROTEIN S5"/>
    <property type="match status" value="1"/>
</dbReference>
<keyword evidence="3 7" id="KW-0694">RNA-binding</keyword>
<feature type="domain" description="S5 DRBM" evidence="10">
    <location>
        <begin position="18"/>
        <end position="81"/>
    </location>
</feature>
<evidence type="ECO:0000256" key="3">
    <source>
        <dbReference type="ARBA" id="ARBA00022884"/>
    </source>
</evidence>
<gene>
    <name evidence="7 11" type="primary">rpsE</name>
    <name evidence="11" type="ORF">EOT04_01155</name>
</gene>
<feature type="region of interest" description="Disordered" evidence="9">
    <location>
        <begin position="170"/>
        <end position="197"/>
    </location>
</feature>
<dbReference type="AlphaFoldDB" id="A0A4Q0AJ54"/>
<evidence type="ECO:0000256" key="7">
    <source>
        <dbReference type="HAMAP-Rule" id="MF_01307"/>
    </source>
</evidence>
<dbReference type="InterPro" id="IPR005324">
    <property type="entry name" value="Ribosomal_uS5_C"/>
</dbReference>
<comment type="function">
    <text evidence="7">With S4 and S12 plays an important role in translational accuracy.</text>
</comment>
<dbReference type="NCBIfam" id="TIGR01021">
    <property type="entry name" value="rpsE_bact"/>
    <property type="match status" value="1"/>
</dbReference>
<dbReference type="InterPro" id="IPR000851">
    <property type="entry name" value="Ribosomal_uS5"/>
</dbReference>
<dbReference type="Pfam" id="PF03719">
    <property type="entry name" value="Ribosomal_S5_C"/>
    <property type="match status" value="1"/>
</dbReference>
<name>A0A4Q0AJ54_9BACT</name>
<feature type="compositionally biased region" description="Low complexity" evidence="9">
    <location>
        <begin position="170"/>
        <end position="188"/>
    </location>
</feature>
<evidence type="ECO:0000256" key="8">
    <source>
        <dbReference type="RuleBase" id="RU003823"/>
    </source>
</evidence>
<keyword evidence="12" id="KW-1185">Reference proteome</keyword>
<dbReference type="HAMAP" id="MF_01307_B">
    <property type="entry name" value="Ribosomal_uS5_B"/>
    <property type="match status" value="1"/>
</dbReference>
<dbReference type="InterPro" id="IPR013810">
    <property type="entry name" value="Ribosomal_uS5_N"/>
</dbReference>
<evidence type="ECO:0000256" key="2">
    <source>
        <dbReference type="ARBA" id="ARBA00022730"/>
    </source>
</evidence>
<dbReference type="InterPro" id="IPR020568">
    <property type="entry name" value="Ribosomal_Su5_D2-typ_SF"/>
</dbReference>
<dbReference type="FunFam" id="3.30.230.10:FF:000002">
    <property type="entry name" value="30S ribosomal protein S5"/>
    <property type="match status" value="1"/>
</dbReference>
<dbReference type="GO" id="GO:0019843">
    <property type="term" value="F:rRNA binding"/>
    <property type="evidence" value="ECO:0007669"/>
    <property type="project" value="UniProtKB-UniRule"/>
</dbReference>
<dbReference type="InterPro" id="IPR005712">
    <property type="entry name" value="Ribosomal_uS5_bac-type"/>
</dbReference>
<dbReference type="Gene3D" id="3.30.230.10">
    <property type="match status" value="1"/>
</dbReference>
<dbReference type="PANTHER" id="PTHR48277">
    <property type="entry name" value="MITOCHONDRIAL RIBOSOMAL PROTEIN S5"/>
    <property type="match status" value="1"/>
</dbReference>
<dbReference type="EMBL" id="SCKW01000007">
    <property type="protein sequence ID" value="RWZ79569.1"/>
    <property type="molecule type" value="Genomic_DNA"/>
</dbReference>
<accession>A0A4Q0AJ54</accession>
<dbReference type="GO" id="GO:0006412">
    <property type="term" value="P:translation"/>
    <property type="evidence" value="ECO:0007669"/>
    <property type="project" value="UniProtKB-UniRule"/>
</dbReference>
<comment type="subunit">
    <text evidence="7">Part of the 30S ribosomal subunit. Contacts proteins S4 and S8.</text>
</comment>
<comment type="domain">
    <text evidence="7">The N-terminal domain interacts with the head of the 30S subunit; the C-terminal domain interacts with the body and contacts protein S4. The interaction surface between S4 and S5 is involved in control of translational fidelity.</text>
</comment>
<keyword evidence="4 7" id="KW-0689">Ribosomal protein</keyword>
<dbReference type="Gene3D" id="3.30.160.20">
    <property type="match status" value="1"/>
</dbReference>
<comment type="function">
    <text evidence="7">Located at the back of the 30S subunit body where it stabilizes the conformation of the head with respect to the body.</text>
</comment>
<evidence type="ECO:0000256" key="4">
    <source>
        <dbReference type="ARBA" id="ARBA00022980"/>
    </source>
</evidence>
<dbReference type="InterPro" id="IPR014721">
    <property type="entry name" value="Ribsml_uS5_D2-typ_fold_subgr"/>
</dbReference>
<comment type="caution">
    <text evidence="11">The sequence shown here is derived from an EMBL/GenBank/DDBJ whole genome shotgun (WGS) entry which is preliminary data.</text>
</comment>
<protein>
    <recommendedName>
        <fullName evidence="6 7">Small ribosomal subunit protein uS5</fullName>
    </recommendedName>
</protein>
<evidence type="ECO:0000259" key="10">
    <source>
        <dbReference type="PROSITE" id="PS50881"/>
    </source>
</evidence>
<dbReference type="Proteomes" id="UP000289269">
    <property type="component" value="Unassembled WGS sequence"/>
</dbReference>
<comment type="similarity">
    <text evidence="1 7 8">Belongs to the universal ribosomal protein uS5 family.</text>
</comment>
<sequence>MAAYSSAGSKQPREDKQFEEFVISIDRVARVVKGGRRFRFKALVAVGDGKKRLGVGVAKGADVQAAVGKATDVAKKNLIIIPLVKETIPHDVEVKLSGARVLLKPAAPGTGIIAGGVVRSMIGLTGIRDLLSKSLGSNNKVNIAYATIAALTQLVEPSKWTAAALKTAAPAPAAKPAAKKPSAAPAKRTVTKKAVKK</sequence>
<dbReference type="Pfam" id="PF00333">
    <property type="entry name" value="Ribosomal_S5"/>
    <property type="match status" value="1"/>
</dbReference>
<reference evidence="11" key="1">
    <citation type="submission" date="2019-01" db="EMBL/GenBank/DDBJ databases">
        <title>Genomic signatures and co-occurrence patterns of the ultra-small Saccharimodia (Patescibacteria phylum) suggest a symbiotic lifestyle.</title>
        <authorList>
            <person name="Lemos L."/>
            <person name="Medeiros J."/>
            <person name="Andreote F."/>
            <person name="Fernandes G."/>
            <person name="Varani A."/>
            <person name="Oliveira G."/>
            <person name="Pylro V."/>
        </authorList>
    </citation>
    <scope>NUCLEOTIDE SEQUENCE [LARGE SCALE GENOMIC DNA]</scope>
    <source>
        <strain evidence="11">AMD01</strain>
    </source>
</reference>
<dbReference type="GO" id="GO:0015935">
    <property type="term" value="C:small ribosomal subunit"/>
    <property type="evidence" value="ECO:0007669"/>
    <property type="project" value="InterPro"/>
</dbReference>
<keyword evidence="2 7" id="KW-0699">rRNA-binding</keyword>
<keyword evidence="5 7" id="KW-0687">Ribonucleoprotein</keyword>
<evidence type="ECO:0000256" key="5">
    <source>
        <dbReference type="ARBA" id="ARBA00023274"/>
    </source>
</evidence>
<evidence type="ECO:0000256" key="9">
    <source>
        <dbReference type="SAM" id="MobiDB-lite"/>
    </source>
</evidence>
<evidence type="ECO:0000313" key="11">
    <source>
        <dbReference type="EMBL" id="RWZ79569.1"/>
    </source>
</evidence>
<proteinExistence type="inferred from homology"/>
<evidence type="ECO:0000256" key="1">
    <source>
        <dbReference type="ARBA" id="ARBA00008945"/>
    </source>
</evidence>
<dbReference type="PROSITE" id="PS50881">
    <property type="entry name" value="S5_DSRBD"/>
    <property type="match status" value="1"/>
</dbReference>
<evidence type="ECO:0000313" key="12">
    <source>
        <dbReference type="Proteomes" id="UP000289269"/>
    </source>
</evidence>
<dbReference type="SUPFAM" id="SSF54211">
    <property type="entry name" value="Ribosomal protein S5 domain 2-like"/>
    <property type="match status" value="1"/>
</dbReference>
<evidence type="ECO:0000256" key="6">
    <source>
        <dbReference type="ARBA" id="ARBA00035255"/>
    </source>
</evidence>
<organism evidence="11 12">
    <name type="scientific">Candidatus Chaera renei</name>
    <dbReference type="NCBI Taxonomy" id="2506947"/>
    <lineage>
        <taxon>Bacteria</taxon>
        <taxon>Candidatus Saccharimonadota</taxon>
        <taxon>Candidatus Saccharimonadia</taxon>
        <taxon>Candidatus Saccharimonadales</taxon>
        <taxon>Candidatus Saccharimonadaceae</taxon>
        <taxon>Candidatus Chaera</taxon>
    </lineage>
</organism>
<dbReference type="SUPFAM" id="SSF54768">
    <property type="entry name" value="dsRNA-binding domain-like"/>
    <property type="match status" value="1"/>
</dbReference>
<dbReference type="GO" id="GO:0005737">
    <property type="term" value="C:cytoplasm"/>
    <property type="evidence" value="ECO:0007669"/>
    <property type="project" value="UniProtKB-ARBA"/>
</dbReference>
<dbReference type="GO" id="GO:0003735">
    <property type="term" value="F:structural constituent of ribosome"/>
    <property type="evidence" value="ECO:0007669"/>
    <property type="project" value="UniProtKB-UniRule"/>
</dbReference>